<accession>A0A6N6JF21</accession>
<proteinExistence type="predicted"/>
<feature type="transmembrane region" description="Helical" evidence="1">
    <location>
        <begin position="12"/>
        <end position="31"/>
    </location>
</feature>
<comment type="caution">
    <text evidence="2">The sequence shown here is derived from an EMBL/GenBank/DDBJ whole genome shotgun (WGS) entry which is preliminary data.</text>
</comment>
<evidence type="ECO:0000256" key="1">
    <source>
        <dbReference type="SAM" id="Phobius"/>
    </source>
</evidence>
<sequence length="175" mass="18822">MSFVRPEIQSAFVKYSEVLAGLVIAAVGVWTLLRSGWLVQALGGAIILIGLAISYTAWRRLNFPTHADGPGLVEVDEREVNYLSAYEGGTVSIDRLARVSAVAAQNSHHGADMVWVLEEDGGQQLVIPSSATGVDQLFDAFAALDGVDYDKANQALAAADNSTFVIWSKTREQLN</sequence>
<dbReference type="OrthoDB" id="7851333at2"/>
<evidence type="ECO:0000313" key="2">
    <source>
        <dbReference type="EMBL" id="GFE64826.1"/>
    </source>
</evidence>
<reference evidence="2 3" key="1">
    <citation type="submission" date="2019-12" db="EMBL/GenBank/DDBJ databases">
        <title>Litoreibacter badius sp. nov., a novel bacteriochlorophyll a-containing bacterium in the genus Litoreibacter.</title>
        <authorList>
            <person name="Kanamuro M."/>
            <person name="Takabe Y."/>
            <person name="Mori K."/>
            <person name="Takaichi S."/>
            <person name="Hanada S."/>
        </authorList>
    </citation>
    <scope>NUCLEOTIDE SEQUENCE [LARGE SCALE GENOMIC DNA]</scope>
    <source>
        <strain evidence="2 3">K6</strain>
    </source>
</reference>
<dbReference type="EMBL" id="BLJE01000002">
    <property type="protein sequence ID" value="GFE64826.1"/>
    <property type="molecule type" value="Genomic_DNA"/>
</dbReference>
<organism evidence="2 3">
    <name type="scientific">Litoreibacter roseus</name>
    <dbReference type="NCBI Taxonomy" id="2601869"/>
    <lineage>
        <taxon>Bacteria</taxon>
        <taxon>Pseudomonadati</taxon>
        <taxon>Pseudomonadota</taxon>
        <taxon>Alphaproteobacteria</taxon>
        <taxon>Rhodobacterales</taxon>
        <taxon>Roseobacteraceae</taxon>
        <taxon>Litoreibacter</taxon>
    </lineage>
</organism>
<keyword evidence="1" id="KW-0472">Membrane</keyword>
<keyword evidence="3" id="KW-1185">Reference proteome</keyword>
<gene>
    <name evidence="2" type="ORF">KIN_19000</name>
</gene>
<feature type="transmembrane region" description="Helical" evidence="1">
    <location>
        <begin position="37"/>
        <end position="58"/>
    </location>
</feature>
<keyword evidence="1" id="KW-1133">Transmembrane helix</keyword>
<dbReference type="RefSeq" id="WP_159806310.1">
    <property type="nucleotide sequence ID" value="NZ_BLJE01000002.1"/>
</dbReference>
<protein>
    <submittedName>
        <fullName evidence="2">Uncharacterized protein</fullName>
    </submittedName>
</protein>
<dbReference type="Proteomes" id="UP000436822">
    <property type="component" value="Unassembled WGS sequence"/>
</dbReference>
<keyword evidence="1" id="KW-0812">Transmembrane</keyword>
<evidence type="ECO:0000313" key="3">
    <source>
        <dbReference type="Proteomes" id="UP000436822"/>
    </source>
</evidence>
<name>A0A6N6JF21_9RHOB</name>
<dbReference type="AlphaFoldDB" id="A0A6N6JF21"/>